<organism evidence="2">
    <name type="scientific">Manihot esculenta</name>
    <name type="common">Cassava</name>
    <name type="synonym">Jatropha manihot</name>
    <dbReference type="NCBI Taxonomy" id="3983"/>
    <lineage>
        <taxon>Eukaryota</taxon>
        <taxon>Viridiplantae</taxon>
        <taxon>Streptophyta</taxon>
        <taxon>Embryophyta</taxon>
        <taxon>Tracheophyta</taxon>
        <taxon>Spermatophyta</taxon>
        <taxon>Magnoliopsida</taxon>
        <taxon>eudicotyledons</taxon>
        <taxon>Gunneridae</taxon>
        <taxon>Pentapetalae</taxon>
        <taxon>rosids</taxon>
        <taxon>fabids</taxon>
        <taxon>Malpighiales</taxon>
        <taxon>Euphorbiaceae</taxon>
        <taxon>Crotonoideae</taxon>
        <taxon>Manihoteae</taxon>
        <taxon>Manihot</taxon>
    </lineage>
</organism>
<reference evidence="2" key="1">
    <citation type="submission" date="2016-02" db="EMBL/GenBank/DDBJ databases">
        <title>WGS assembly of Manihot esculenta.</title>
        <authorList>
            <person name="Bredeson J.V."/>
            <person name="Prochnik S.E."/>
            <person name="Lyons J.B."/>
            <person name="Schmutz J."/>
            <person name="Grimwood J."/>
            <person name="Vrebalov J."/>
            <person name="Bart R.S."/>
            <person name="Amuge T."/>
            <person name="Ferguson M.E."/>
            <person name="Green R."/>
            <person name="Putnam N."/>
            <person name="Stites J."/>
            <person name="Rounsley S."/>
            <person name="Rokhsar D.S."/>
        </authorList>
    </citation>
    <scope>NUCLEOTIDE SEQUENCE [LARGE SCALE GENOMIC DNA]</scope>
    <source>
        <tissue evidence="2">Leaf</tissue>
    </source>
</reference>
<feature type="compositionally biased region" description="Basic and acidic residues" evidence="1">
    <location>
        <begin position="63"/>
        <end position="76"/>
    </location>
</feature>
<evidence type="ECO:0000256" key="1">
    <source>
        <dbReference type="SAM" id="MobiDB-lite"/>
    </source>
</evidence>
<sequence length="89" mass="9733">MIGQKALANQAAKRIIDLITYKLTQVQQHAVALAGNHVRHNRGLEARVALLVPESGPRTVKGSRLEARHRDSERTEGCGISTTKLPTAR</sequence>
<protein>
    <submittedName>
        <fullName evidence="2">Uncharacterized protein</fullName>
    </submittedName>
</protein>
<name>A0A2C9W144_MANES</name>
<dbReference type="AlphaFoldDB" id="A0A2C9W144"/>
<feature type="region of interest" description="Disordered" evidence="1">
    <location>
        <begin position="57"/>
        <end position="89"/>
    </location>
</feature>
<evidence type="ECO:0000313" key="2">
    <source>
        <dbReference type="EMBL" id="OAY52047.1"/>
    </source>
</evidence>
<feature type="compositionally biased region" description="Polar residues" evidence="1">
    <location>
        <begin position="80"/>
        <end position="89"/>
    </location>
</feature>
<gene>
    <name evidence="2" type="ORF">MANES_04G053200</name>
</gene>
<dbReference type="EMBL" id="CM004390">
    <property type="protein sequence ID" value="OAY52047.1"/>
    <property type="molecule type" value="Genomic_DNA"/>
</dbReference>
<accession>A0A2C9W144</accession>
<proteinExistence type="predicted"/>